<evidence type="ECO:0000313" key="1">
    <source>
        <dbReference type="EMBL" id="MFB9447476.1"/>
    </source>
</evidence>
<reference evidence="1 2" key="1">
    <citation type="submission" date="2024-09" db="EMBL/GenBank/DDBJ databases">
        <authorList>
            <person name="Sun Q."/>
            <person name="Mori K."/>
        </authorList>
    </citation>
    <scope>NUCLEOTIDE SEQUENCE [LARGE SCALE GENOMIC DNA]</scope>
    <source>
        <strain evidence="1 2">JCM 3307</strain>
    </source>
</reference>
<gene>
    <name evidence="1" type="ORF">ACFFTR_30650</name>
</gene>
<evidence type="ECO:0000313" key="2">
    <source>
        <dbReference type="Proteomes" id="UP001589608"/>
    </source>
</evidence>
<sequence>MAYFTGVLKQRLAVGNHVVVHDLGAGTFDVSVAGVPSPDSMSSPAAGCPMWAGWTWTRRWSRTLTG</sequence>
<keyword evidence="2" id="KW-1185">Reference proteome</keyword>
<name>A0ABV5MF53_9ACTN</name>
<proteinExistence type="predicted"/>
<protein>
    <submittedName>
        <fullName evidence="1">Uncharacterized protein</fullName>
    </submittedName>
</protein>
<dbReference type="RefSeq" id="WP_223100657.1">
    <property type="nucleotide sequence ID" value="NZ_CP061913.1"/>
</dbReference>
<organism evidence="1 2">
    <name type="scientific">Dactylosporangium vinaceum</name>
    <dbReference type="NCBI Taxonomy" id="53362"/>
    <lineage>
        <taxon>Bacteria</taxon>
        <taxon>Bacillati</taxon>
        <taxon>Actinomycetota</taxon>
        <taxon>Actinomycetes</taxon>
        <taxon>Micromonosporales</taxon>
        <taxon>Micromonosporaceae</taxon>
        <taxon>Dactylosporangium</taxon>
    </lineage>
</organism>
<accession>A0ABV5MF53</accession>
<dbReference type="Proteomes" id="UP001589608">
    <property type="component" value="Unassembled WGS sequence"/>
</dbReference>
<dbReference type="EMBL" id="JBHMCA010000053">
    <property type="protein sequence ID" value="MFB9447476.1"/>
    <property type="molecule type" value="Genomic_DNA"/>
</dbReference>
<comment type="caution">
    <text evidence="1">The sequence shown here is derived from an EMBL/GenBank/DDBJ whole genome shotgun (WGS) entry which is preliminary data.</text>
</comment>